<proteinExistence type="predicted"/>
<dbReference type="InterPro" id="IPR012337">
    <property type="entry name" value="RNaseH-like_sf"/>
</dbReference>
<dbReference type="InterPro" id="IPR036085">
    <property type="entry name" value="PAZ_dom_sf"/>
</dbReference>
<dbReference type="Gene3D" id="3.30.420.10">
    <property type="entry name" value="Ribonuclease H-like superfamily/Ribonuclease H"/>
    <property type="match status" value="1"/>
</dbReference>
<dbReference type="SMART" id="SM00950">
    <property type="entry name" value="Piwi"/>
    <property type="match status" value="1"/>
</dbReference>
<organism evidence="3 4">
    <name type="scientific">Panagrellus redivivus</name>
    <name type="common">Microworm</name>
    <dbReference type="NCBI Taxonomy" id="6233"/>
    <lineage>
        <taxon>Eukaryota</taxon>
        <taxon>Metazoa</taxon>
        <taxon>Ecdysozoa</taxon>
        <taxon>Nematoda</taxon>
        <taxon>Chromadorea</taxon>
        <taxon>Rhabditida</taxon>
        <taxon>Tylenchina</taxon>
        <taxon>Panagrolaimomorpha</taxon>
        <taxon>Panagrolaimoidea</taxon>
        <taxon>Panagrolaimidae</taxon>
        <taxon>Panagrellus</taxon>
    </lineage>
</organism>
<dbReference type="InterPro" id="IPR003100">
    <property type="entry name" value="PAZ_dom"/>
</dbReference>
<dbReference type="Gene3D" id="3.40.50.2300">
    <property type="match status" value="1"/>
</dbReference>
<dbReference type="InterPro" id="IPR036397">
    <property type="entry name" value="RNaseH_sf"/>
</dbReference>
<dbReference type="Pfam" id="PF02170">
    <property type="entry name" value="PAZ"/>
    <property type="match status" value="1"/>
</dbReference>
<accession>A0A7E4VUG8</accession>
<dbReference type="Gene3D" id="2.170.260.10">
    <property type="entry name" value="paz domain"/>
    <property type="match status" value="1"/>
</dbReference>
<name>A0A7E4VUG8_PANRE</name>
<dbReference type="PROSITE" id="PS50821">
    <property type="entry name" value="PAZ"/>
    <property type="match status" value="1"/>
</dbReference>
<dbReference type="AlphaFoldDB" id="A0A7E4VUG8"/>
<dbReference type="WBParaSite" id="Pan_g3523.t1">
    <property type="protein sequence ID" value="Pan_g3523.t1"/>
    <property type="gene ID" value="Pan_g3523"/>
</dbReference>
<dbReference type="PROSITE" id="PS50822">
    <property type="entry name" value="PIWI"/>
    <property type="match status" value="1"/>
</dbReference>
<evidence type="ECO:0000313" key="4">
    <source>
        <dbReference type="WBParaSite" id="Pan_g3523.t1"/>
    </source>
</evidence>
<protein>
    <submittedName>
        <fullName evidence="4">Piwi domain-containing protein</fullName>
    </submittedName>
</protein>
<sequence>MEILAQKQPIPRALRLFPAWLQDYHLILLASSCRFADYFSDYILVIMSVNALADRLGQVELDDATTIATDFAYRETGLANAFVIDVKPSTKVYRYHVRMVGTNPRGKEFYLTESLDGAGFQKSMCNFDIKVNYLLLTVAYTISNGFGVEGVELVYDNRTIMYTHHKIRPNTYEITREKFGEVLQALTDAVKVTVEITESAAHEFVLDDPNHFNVFNNPTVSGKEDRGLQSFFEMLTSQPAMDAGTIVSDCFFRKKGRNYIGGTYFLDGARKNVRLVRAENNQPQIKLSVDAVSSIFYSPMNLSDSLYEVAQFMCQDYRSPAVWKHFLKLYVNVKVTLRHNPRRLIALKKLSDKPVSELFLTINNERISVPQYFAQKHKIVLEYPELPALVHTMKGLPEPAYFPLEVLKVVVGQKLPMSKFDYLDTPSQKVVERLLKENAVKPDVRVQRINECLQQLILDSPTFAAFGVKIRPEKNQVPFGIRRPPGIKLYGSTVEPNAKTTFRFGNNKFVDCADFPRIWCFAHASNIKYNDAQGIIERLRREAVQRGAKFTRPHIVPFDSSNSDPKHWQKFFTDVCNEQCEFLMLFDSKRTASHTHLKNCEAEFGVATQHITVETVAKLRSFENIYNKTNLKLGGLNYQVAFERSRMSEMFDADKMFVLGYDVSHPTNINGAADGARPSVVGICYNSAKQNHSFIGSFFFQQGLSEAVDSKYLEQSVCHGLELRSQQRPNAPPIEMCVVYRDGLSEGQFSMAVTQELPAIQRGFKAARLPVPKIAIIIASKRHNNRLFSQQGGRIGNPVPGVIVQKGLMRYRASEFFLQAANPIQGTGRPVNYTIIVNEPNLLMDEVQGFTNGLCYSHQIVSSAISMPEPVFQAHELAKRGANNFAVMSDQITLPRSADGYDYDSINSQFTCRGHNLLERRFTA</sequence>
<dbReference type="Proteomes" id="UP000492821">
    <property type="component" value="Unassembled WGS sequence"/>
</dbReference>
<keyword evidence="3" id="KW-1185">Reference proteome</keyword>
<dbReference type="SUPFAM" id="SSF101690">
    <property type="entry name" value="PAZ domain"/>
    <property type="match status" value="1"/>
</dbReference>
<evidence type="ECO:0000259" key="1">
    <source>
        <dbReference type="PROSITE" id="PS50821"/>
    </source>
</evidence>
<evidence type="ECO:0000259" key="2">
    <source>
        <dbReference type="PROSITE" id="PS50822"/>
    </source>
</evidence>
<reference evidence="4" key="2">
    <citation type="submission" date="2020-10" db="UniProtKB">
        <authorList>
            <consortium name="WormBaseParasite"/>
        </authorList>
    </citation>
    <scope>IDENTIFICATION</scope>
</reference>
<dbReference type="Pfam" id="PF02171">
    <property type="entry name" value="Piwi"/>
    <property type="match status" value="1"/>
</dbReference>
<feature type="domain" description="Piwi" evidence="2">
    <location>
        <begin position="598"/>
        <end position="886"/>
    </location>
</feature>
<dbReference type="InterPro" id="IPR003165">
    <property type="entry name" value="Piwi"/>
</dbReference>
<feature type="domain" description="PAZ" evidence="1">
    <location>
        <begin position="308"/>
        <end position="411"/>
    </location>
</feature>
<evidence type="ECO:0000313" key="3">
    <source>
        <dbReference type="Proteomes" id="UP000492821"/>
    </source>
</evidence>
<dbReference type="CDD" id="cd02846">
    <property type="entry name" value="PAZ_argonaute_like"/>
    <property type="match status" value="1"/>
</dbReference>
<dbReference type="PANTHER" id="PTHR22891">
    <property type="entry name" value="EUKARYOTIC TRANSLATION INITIATION FACTOR 2C"/>
    <property type="match status" value="1"/>
</dbReference>
<dbReference type="SUPFAM" id="SSF53098">
    <property type="entry name" value="Ribonuclease H-like"/>
    <property type="match status" value="1"/>
</dbReference>
<reference evidence="3" key="1">
    <citation type="journal article" date="2013" name="Genetics">
        <title>The draft genome and transcriptome of Panagrellus redivivus are shaped by the harsh demands of a free-living lifestyle.</title>
        <authorList>
            <person name="Srinivasan J."/>
            <person name="Dillman A.R."/>
            <person name="Macchietto M.G."/>
            <person name="Heikkinen L."/>
            <person name="Lakso M."/>
            <person name="Fracchia K.M."/>
            <person name="Antoshechkin I."/>
            <person name="Mortazavi A."/>
            <person name="Wong G."/>
            <person name="Sternberg P.W."/>
        </authorList>
    </citation>
    <scope>NUCLEOTIDE SEQUENCE [LARGE SCALE GENOMIC DNA]</scope>
    <source>
        <strain evidence="3">MT8872</strain>
    </source>
</reference>
<dbReference type="GO" id="GO:0003723">
    <property type="term" value="F:RNA binding"/>
    <property type="evidence" value="ECO:0007669"/>
    <property type="project" value="InterPro"/>
</dbReference>